<dbReference type="STRING" id="2512241.A0A553I0C0"/>
<dbReference type="Pfam" id="PF13637">
    <property type="entry name" value="Ank_4"/>
    <property type="match status" value="1"/>
</dbReference>
<dbReference type="GO" id="GO:0003700">
    <property type="term" value="F:DNA-binding transcription factor activity"/>
    <property type="evidence" value="ECO:0007669"/>
    <property type="project" value="InterPro"/>
</dbReference>
<feature type="compositionally biased region" description="Basic residues" evidence="4">
    <location>
        <begin position="35"/>
        <end position="47"/>
    </location>
</feature>
<feature type="repeat" description="ANK" evidence="3">
    <location>
        <begin position="210"/>
        <end position="242"/>
    </location>
</feature>
<reference evidence="7" key="1">
    <citation type="submission" date="2019-06" db="EMBL/GenBank/DDBJ databases">
        <title>Draft genome sequence of the griseofulvin-producing fungus Xylaria cubensis strain G536.</title>
        <authorList>
            <person name="Mead M.E."/>
            <person name="Raja H.A."/>
            <person name="Steenwyk J.L."/>
            <person name="Knowles S.L."/>
            <person name="Oberlies N.H."/>
            <person name="Rokas A."/>
        </authorList>
    </citation>
    <scope>NUCLEOTIDE SEQUENCE [LARGE SCALE GENOMIC DNA]</scope>
    <source>
        <strain evidence="7">G536</strain>
    </source>
</reference>
<feature type="repeat" description="ANK" evidence="3">
    <location>
        <begin position="280"/>
        <end position="310"/>
    </location>
</feature>
<dbReference type="PROSITE" id="PS50297">
    <property type="entry name" value="ANK_REP_REGION"/>
    <property type="match status" value="3"/>
</dbReference>
<dbReference type="AlphaFoldDB" id="A0A553I0C0"/>
<dbReference type="InterPro" id="IPR002110">
    <property type="entry name" value="Ankyrin_rpt"/>
</dbReference>
<proteinExistence type="predicted"/>
<dbReference type="PRINTS" id="PR01415">
    <property type="entry name" value="ANKYRIN"/>
</dbReference>
<feature type="compositionally biased region" description="Low complexity" evidence="4">
    <location>
        <begin position="69"/>
        <end position="82"/>
    </location>
</feature>
<keyword evidence="1" id="KW-0677">Repeat</keyword>
<dbReference type="Gene3D" id="1.25.40.20">
    <property type="entry name" value="Ankyrin repeat-containing domain"/>
    <property type="match status" value="1"/>
</dbReference>
<dbReference type="Proteomes" id="UP000319160">
    <property type="component" value="Unassembled WGS sequence"/>
</dbReference>
<keyword evidence="2 3" id="KW-0040">ANK repeat</keyword>
<evidence type="ECO:0000256" key="1">
    <source>
        <dbReference type="ARBA" id="ARBA00022737"/>
    </source>
</evidence>
<protein>
    <recommendedName>
        <fullName evidence="5">BZIP domain-containing protein</fullName>
    </recommendedName>
</protein>
<evidence type="ECO:0000256" key="4">
    <source>
        <dbReference type="SAM" id="MobiDB-lite"/>
    </source>
</evidence>
<dbReference type="CDD" id="cd14688">
    <property type="entry name" value="bZIP_YAP"/>
    <property type="match status" value="1"/>
</dbReference>
<keyword evidence="7" id="KW-1185">Reference proteome</keyword>
<dbReference type="SMART" id="SM00248">
    <property type="entry name" value="ANK"/>
    <property type="match status" value="4"/>
</dbReference>
<feature type="repeat" description="ANK" evidence="3">
    <location>
        <begin position="177"/>
        <end position="209"/>
    </location>
</feature>
<comment type="caution">
    <text evidence="6">The sequence shown here is derived from an EMBL/GenBank/DDBJ whole genome shotgun (WGS) entry which is preliminary data.</text>
</comment>
<dbReference type="InterPro" id="IPR036770">
    <property type="entry name" value="Ankyrin_rpt-contain_sf"/>
</dbReference>
<feature type="domain" description="BZIP" evidence="5">
    <location>
        <begin position="27"/>
        <end position="42"/>
    </location>
</feature>
<dbReference type="InterPro" id="IPR004827">
    <property type="entry name" value="bZIP"/>
</dbReference>
<dbReference type="PANTHER" id="PTHR24198:SF165">
    <property type="entry name" value="ANKYRIN REPEAT-CONTAINING PROTEIN-RELATED"/>
    <property type="match status" value="1"/>
</dbReference>
<evidence type="ECO:0000313" key="6">
    <source>
        <dbReference type="EMBL" id="TRX93642.1"/>
    </source>
</evidence>
<gene>
    <name evidence="6" type="ORF">FHL15_005318</name>
</gene>
<feature type="compositionally biased region" description="Polar residues" evidence="4">
    <location>
        <begin position="7"/>
        <end position="18"/>
    </location>
</feature>
<dbReference type="Pfam" id="PF12796">
    <property type="entry name" value="Ank_2"/>
    <property type="match status" value="1"/>
</dbReference>
<evidence type="ECO:0000256" key="3">
    <source>
        <dbReference type="PROSITE-ProRule" id="PRU00023"/>
    </source>
</evidence>
<dbReference type="PROSITE" id="PS50088">
    <property type="entry name" value="ANK_REPEAT"/>
    <property type="match status" value="3"/>
</dbReference>
<feature type="compositionally biased region" description="Basic and acidic residues" evidence="4">
    <location>
        <begin position="24"/>
        <end position="33"/>
    </location>
</feature>
<dbReference type="PROSITE" id="PS00036">
    <property type="entry name" value="BZIP_BASIC"/>
    <property type="match status" value="1"/>
</dbReference>
<dbReference type="SUPFAM" id="SSF48403">
    <property type="entry name" value="Ankyrin repeat"/>
    <property type="match status" value="1"/>
</dbReference>
<evidence type="ECO:0000313" key="7">
    <source>
        <dbReference type="Proteomes" id="UP000319160"/>
    </source>
</evidence>
<evidence type="ECO:0000259" key="5">
    <source>
        <dbReference type="PROSITE" id="PS00036"/>
    </source>
</evidence>
<accession>A0A553I0C0</accession>
<evidence type="ECO:0000256" key="2">
    <source>
        <dbReference type="ARBA" id="ARBA00023043"/>
    </source>
</evidence>
<organism evidence="6 7">
    <name type="scientific">Xylaria flabelliformis</name>
    <dbReference type="NCBI Taxonomy" id="2512241"/>
    <lineage>
        <taxon>Eukaryota</taxon>
        <taxon>Fungi</taxon>
        <taxon>Dikarya</taxon>
        <taxon>Ascomycota</taxon>
        <taxon>Pezizomycotina</taxon>
        <taxon>Sordariomycetes</taxon>
        <taxon>Xylariomycetidae</taxon>
        <taxon>Xylariales</taxon>
        <taxon>Xylariaceae</taxon>
        <taxon>Xylaria</taxon>
    </lineage>
</organism>
<dbReference type="EMBL" id="VFLP01000027">
    <property type="protein sequence ID" value="TRX93642.1"/>
    <property type="molecule type" value="Genomic_DNA"/>
</dbReference>
<dbReference type="OrthoDB" id="20872at2759"/>
<feature type="region of interest" description="Disordered" evidence="4">
    <location>
        <begin position="1"/>
        <end position="96"/>
    </location>
</feature>
<dbReference type="PANTHER" id="PTHR24198">
    <property type="entry name" value="ANKYRIN REPEAT AND PROTEIN KINASE DOMAIN-CONTAINING PROTEIN"/>
    <property type="match status" value="1"/>
</dbReference>
<name>A0A553I0C0_9PEZI</name>
<sequence length="310" mass="33916">MLCTSCGFPTSGQESGSTGPKAAAADRRREQNRRAQQRFRQKHRQRKAAPDQDQSHQQHSASNALDDNSPVTSTPLTPSSTVCTIRRQSSIDRYEESRRDDVIDWSLFLDPNDHYGINKGGDDFWTSTLRETVPFDDSTFASPTLVIPSEPEDCRVHCTTSNPSDSADSNEIDKVQAGPTVLHRAVRTGNSKVVRLLLEHNADCNSKDNAGLTPLLCAIIGGHEEVLELLLSHGAGIEHVDSAHRSALHWAVLHNRHRILKRLLSYCGGNASLLNRQNKDGETPLSVAVGAGSEVAVKLLLEFGATVNVE</sequence>